<sequence length="273" mass="29762">MKNIIKNTTLAAVVMGAVIQPAIAHRAWFLPSTTVLSGEAPWVTIDAAVSNNLFFPNHRAISPDSIKVTDPDGKPLEIQGASEGKIRTTFDLQLPQTGTYVISSGRSSFGAAWKEGEERKRWRGTLEQFKKEGLAKKPGIQLSDSTSRIVTYVTAGKPNKTALATTGKGLEIDFTHIHPNDLFSGEAATFTLLIDGKPAADTEVTIVKGNDRFRNDAGEEKIKTNAKGEFTYTWPTAGRYWLTAQVSSEQDKVEGVPFSKRASFSATFEVLPE</sequence>
<name>A0AAT9FQN0_9BACT</name>
<protein>
    <submittedName>
        <fullName evidence="2">ABC transporter permease</fullName>
    </submittedName>
</protein>
<evidence type="ECO:0000256" key="1">
    <source>
        <dbReference type="SAM" id="SignalP"/>
    </source>
</evidence>
<organism evidence="2">
    <name type="scientific">Oceaniferula spumae</name>
    <dbReference type="NCBI Taxonomy" id="2979115"/>
    <lineage>
        <taxon>Bacteria</taxon>
        <taxon>Pseudomonadati</taxon>
        <taxon>Verrucomicrobiota</taxon>
        <taxon>Verrucomicrobiia</taxon>
        <taxon>Verrucomicrobiales</taxon>
        <taxon>Verrucomicrobiaceae</taxon>
        <taxon>Oceaniferula</taxon>
    </lineage>
</organism>
<reference evidence="2" key="1">
    <citation type="submission" date="2024-07" db="EMBL/GenBank/DDBJ databases">
        <title>Complete genome sequence of Verrucomicrobiaceae bacterium NT6N.</title>
        <authorList>
            <person name="Huang C."/>
            <person name="Takami H."/>
            <person name="Hamasaki K."/>
        </authorList>
    </citation>
    <scope>NUCLEOTIDE SEQUENCE</scope>
    <source>
        <strain evidence="2">NT6N</strain>
    </source>
</reference>
<feature type="chain" id="PRO_5043355663" evidence="1">
    <location>
        <begin position="27"/>
        <end position="273"/>
    </location>
</feature>
<dbReference type="KEGG" id="osu:NT6N_33230"/>
<feature type="signal peptide" evidence="1">
    <location>
        <begin position="1"/>
        <end position="26"/>
    </location>
</feature>
<accession>A0AAT9FQN0</accession>
<keyword evidence="1" id="KW-0732">Signal</keyword>
<evidence type="ECO:0000313" key="2">
    <source>
        <dbReference type="EMBL" id="BDS08283.1"/>
    </source>
</evidence>
<dbReference type="EMBL" id="AP026866">
    <property type="protein sequence ID" value="BDS08283.1"/>
    <property type="molecule type" value="Genomic_DNA"/>
</dbReference>
<proteinExistence type="predicted"/>
<dbReference type="AlphaFoldDB" id="A0AAT9FQN0"/>
<gene>
    <name evidence="2" type="ORF">NT6N_33230</name>
</gene>
<dbReference type="Pfam" id="PF10670">
    <property type="entry name" value="DUF4198"/>
    <property type="match status" value="1"/>
</dbReference>
<dbReference type="InterPro" id="IPR019613">
    <property type="entry name" value="DUF4198"/>
</dbReference>